<feature type="compositionally biased region" description="Basic and acidic residues" evidence="1">
    <location>
        <begin position="461"/>
        <end position="471"/>
    </location>
</feature>
<feature type="compositionally biased region" description="Acidic residues" evidence="1">
    <location>
        <begin position="339"/>
        <end position="355"/>
    </location>
</feature>
<protein>
    <submittedName>
        <fullName evidence="2">Uncharacterized protein</fullName>
    </submittedName>
</protein>
<feature type="region of interest" description="Disordered" evidence="1">
    <location>
        <begin position="337"/>
        <end position="474"/>
    </location>
</feature>
<feature type="compositionally biased region" description="Basic and acidic residues" evidence="1">
    <location>
        <begin position="133"/>
        <end position="142"/>
    </location>
</feature>
<evidence type="ECO:0000256" key="1">
    <source>
        <dbReference type="SAM" id="MobiDB-lite"/>
    </source>
</evidence>
<evidence type="ECO:0000313" key="3">
    <source>
        <dbReference type="Proteomes" id="UP000322873"/>
    </source>
</evidence>
<dbReference type="EMBL" id="VICG01000005">
    <property type="protein sequence ID" value="KAA8572145.1"/>
    <property type="molecule type" value="Genomic_DNA"/>
</dbReference>
<proteinExistence type="predicted"/>
<feature type="compositionally biased region" description="Basic and acidic residues" evidence="1">
    <location>
        <begin position="180"/>
        <end position="189"/>
    </location>
</feature>
<feature type="region of interest" description="Disordered" evidence="1">
    <location>
        <begin position="213"/>
        <end position="236"/>
    </location>
</feature>
<gene>
    <name evidence="2" type="ORF">EYC84_002060</name>
</gene>
<feature type="compositionally biased region" description="Basic and acidic residues" evidence="1">
    <location>
        <begin position="214"/>
        <end position="236"/>
    </location>
</feature>
<organism evidence="2 3">
    <name type="scientific">Monilinia fructicola</name>
    <name type="common">Brown rot fungus</name>
    <name type="synonym">Ciboria fructicola</name>
    <dbReference type="NCBI Taxonomy" id="38448"/>
    <lineage>
        <taxon>Eukaryota</taxon>
        <taxon>Fungi</taxon>
        <taxon>Dikarya</taxon>
        <taxon>Ascomycota</taxon>
        <taxon>Pezizomycotina</taxon>
        <taxon>Leotiomycetes</taxon>
        <taxon>Helotiales</taxon>
        <taxon>Sclerotiniaceae</taxon>
        <taxon>Monilinia</taxon>
    </lineage>
</organism>
<comment type="caution">
    <text evidence="2">The sequence shown here is derived from an EMBL/GenBank/DDBJ whole genome shotgun (WGS) entry which is preliminary data.</text>
</comment>
<feature type="region of interest" description="Disordered" evidence="1">
    <location>
        <begin position="78"/>
        <end position="201"/>
    </location>
</feature>
<dbReference type="Proteomes" id="UP000322873">
    <property type="component" value="Unassembled WGS sequence"/>
</dbReference>
<feature type="compositionally biased region" description="Basic and acidic residues" evidence="1">
    <location>
        <begin position="438"/>
        <end position="448"/>
    </location>
</feature>
<sequence>MAIPSHLWDLLQVGRGRSHGASINMHIERLTFERAIPLVMHDILLRMQDGLDIPSPLLGIHPAEQEIQLLQRLPLGLAHDQEGPGAHAETEEAEHEEGAPADVRHGDRRDLGDGEVAQPLRRGGEADAVGSQARREDLRDVDPGDGAPGRGIPDHEEVDHDDHGDGGGGDGRRFGVGGVGDEHGREDEHHRHHPGGAEDEGLATAQGIDAGEQEDARGDDLDGAVDARGEQGRVGRRDADRLEDLRRVVADRVGAGELLPEHEAEGREEAEAVGGRETLLPGEAFGGRELLLDRGPDLGDFPHDFLVVDGRAARERHRGAGLLVPPLFRQPPRRFLQEEQTDEEEAARDELDGDGDPPLLGRCGNVQRDAVVQPVRKGRAEDEKLLEHARHAAADGRRRILRHEDRRDARHAADAQPRNHAAGVDLPDAVTGARLHRGPHEEDGREAQQRVSPPEAIAAEGRGDGAEEAARRQQRHHVRGHLCIFRAAEPRRLERQAEVAAETLEREHRAHDAGIVACVHNRVSHPAASLDWVLAWGLPRSLGMWVGWACGMDPEG</sequence>
<name>A0A5M9JZN3_MONFR</name>
<reference evidence="2 3" key="1">
    <citation type="submission" date="2019-06" db="EMBL/GenBank/DDBJ databases">
        <title>Genome Sequence of the Brown Rot Fungal Pathogen Monilinia fructicola.</title>
        <authorList>
            <person name="De Miccolis Angelini R.M."/>
            <person name="Landi L."/>
            <person name="Abate D."/>
            <person name="Pollastro S."/>
            <person name="Romanazzi G."/>
            <person name="Faretra F."/>
        </authorList>
    </citation>
    <scope>NUCLEOTIDE SEQUENCE [LARGE SCALE GENOMIC DNA]</scope>
    <source>
        <strain evidence="2 3">Mfrc123</strain>
    </source>
</reference>
<feature type="compositionally biased region" description="Basic and acidic residues" evidence="1">
    <location>
        <begin position="152"/>
        <end position="173"/>
    </location>
</feature>
<feature type="compositionally biased region" description="Basic and acidic residues" evidence="1">
    <location>
        <begin position="96"/>
        <end position="112"/>
    </location>
</feature>
<keyword evidence="3" id="KW-1185">Reference proteome</keyword>
<evidence type="ECO:0000313" key="2">
    <source>
        <dbReference type="EMBL" id="KAA8572145.1"/>
    </source>
</evidence>
<feature type="compositionally biased region" description="Basic and acidic residues" evidence="1">
    <location>
        <begin position="378"/>
        <end position="413"/>
    </location>
</feature>
<accession>A0A5M9JZN3</accession>
<dbReference type="AlphaFoldDB" id="A0A5M9JZN3"/>